<feature type="compositionally biased region" description="Low complexity" evidence="1">
    <location>
        <begin position="91"/>
        <end position="103"/>
    </location>
</feature>
<reference evidence="4" key="1">
    <citation type="submission" date="2022-05" db="EMBL/GenBank/DDBJ databases">
        <title>Sphingomonas sp. strain MG17 Genome sequencing and assembly.</title>
        <authorList>
            <person name="Kim I."/>
        </authorList>
    </citation>
    <scope>NUCLEOTIDE SEQUENCE</scope>
    <source>
        <strain evidence="4">MG17</strain>
    </source>
</reference>
<comment type="caution">
    <text evidence="4">The sequence shown here is derived from an EMBL/GenBank/DDBJ whole genome shotgun (WGS) entry which is preliminary data.</text>
</comment>
<protein>
    <submittedName>
        <fullName evidence="4">LPXTG cell wall anchor domain-containing protein</fullName>
    </submittedName>
</protein>
<feature type="chain" id="PRO_5040939211" evidence="3">
    <location>
        <begin position="32"/>
        <end position="433"/>
    </location>
</feature>
<dbReference type="NCBIfam" id="TIGR01167">
    <property type="entry name" value="LPXTG_anchor"/>
    <property type="match status" value="1"/>
</dbReference>
<keyword evidence="3" id="KW-0732">Signal</keyword>
<feature type="compositionally biased region" description="Basic and acidic residues" evidence="1">
    <location>
        <begin position="76"/>
        <end position="90"/>
    </location>
</feature>
<feature type="signal peptide" evidence="3">
    <location>
        <begin position="1"/>
        <end position="31"/>
    </location>
</feature>
<name>A0A9X2HRX2_9SPHN</name>
<evidence type="ECO:0000256" key="2">
    <source>
        <dbReference type="SAM" id="Phobius"/>
    </source>
</evidence>
<organism evidence="4 5">
    <name type="scientific">Sphingomonas tagetis</name>
    <dbReference type="NCBI Taxonomy" id="2949092"/>
    <lineage>
        <taxon>Bacteria</taxon>
        <taxon>Pseudomonadati</taxon>
        <taxon>Pseudomonadota</taxon>
        <taxon>Alphaproteobacteria</taxon>
        <taxon>Sphingomonadales</taxon>
        <taxon>Sphingomonadaceae</taxon>
        <taxon>Sphingomonas</taxon>
    </lineage>
</organism>
<gene>
    <name evidence="4" type="ORF">M9978_10045</name>
</gene>
<keyword evidence="2" id="KW-0472">Membrane</keyword>
<keyword evidence="2" id="KW-0812">Transmembrane</keyword>
<feature type="transmembrane region" description="Helical" evidence="2">
    <location>
        <begin position="157"/>
        <end position="177"/>
    </location>
</feature>
<evidence type="ECO:0000313" key="4">
    <source>
        <dbReference type="EMBL" id="MCP3730770.1"/>
    </source>
</evidence>
<dbReference type="AlphaFoldDB" id="A0A9X2HRX2"/>
<evidence type="ECO:0000313" key="5">
    <source>
        <dbReference type="Proteomes" id="UP001139451"/>
    </source>
</evidence>
<dbReference type="EMBL" id="JAMLDX010000006">
    <property type="protein sequence ID" value="MCP3730770.1"/>
    <property type="molecule type" value="Genomic_DNA"/>
</dbReference>
<evidence type="ECO:0000256" key="1">
    <source>
        <dbReference type="SAM" id="MobiDB-lite"/>
    </source>
</evidence>
<feature type="region of interest" description="Disordered" evidence="1">
    <location>
        <begin position="48"/>
        <end position="103"/>
    </location>
</feature>
<proteinExistence type="predicted"/>
<keyword evidence="5" id="KW-1185">Reference proteome</keyword>
<sequence length="433" mass="44480">MTPNPNIARNALRPATALFLAAVAIPSTAFAQDIVTPPVVVVPAAPAPAPAPVAQAPSGESRTTIAPGVAEQAQQEARERAATQRAERPAARNAPVAQRAPVRPAPAQAVPAVQPAALVAAAPVTPPVETAPATAAPVETTTVETPAEQPAGDGGTLWLVLAGLGVAAAAIAAFLLLRRRREDEVYEDYYEAAPVAAAPVAETVPFVESRAPIAPEPIAAAPMFIDRPAAPPQHEPEVHAALENATLSRPDADDIDAVLGGAAPHGDRPQLELAMRPIRAGLNRDEGVVEFELTVANAGGVQAEDVRIGAFMLSGRPGETAAIEKLLIDPPADGVVEADAIAPGDGTRVDGAVTLPRDDLHVANDGEGHEGFTPVVLADARYRLPDGSEGRTAAAFTIGRVNGGEALVPIAFEDEPAMYADIEARLHSVPAKV</sequence>
<dbReference type="RefSeq" id="WP_254292902.1">
    <property type="nucleotide sequence ID" value="NZ_JAMLDX010000006.1"/>
</dbReference>
<evidence type="ECO:0000256" key="3">
    <source>
        <dbReference type="SAM" id="SignalP"/>
    </source>
</evidence>
<accession>A0A9X2HRX2</accession>
<dbReference type="Proteomes" id="UP001139451">
    <property type="component" value="Unassembled WGS sequence"/>
</dbReference>
<keyword evidence="2" id="KW-1133">Transmembrane helix</keyword>